<comment type="subcellular location">
    <subcellularLocation>
        <location evidence="1">Cell inner membrane</location>
        <topology evidence="1">Multi-pass membrane protein</topology>
    </subcellularLocation>
    <subcellularLocation>
        <location evidence="13">Cell membrane</location>
        <topology evidence="13">Multi-pass membrane protein</topology>
    </subcellularLocation>
</comment>
<feature type="transmembrane region" description="Helical" evidence="13">
    <location>
        <begin position="422"/>
        <end position="443"/>
    </location>
</feature>
<keyword evidence="8 13" id="KW-1133">Transmembrane helix</keyword>
<evidence type="ECO:0000256" key="3">
    <source>
        <dbReference type="ARBA" id="ARBA00015325"/>
    </source>
</evidence>
<dbReference type="Gene3D" id="2.70.98.90">
    <property type="match status" value="1"/>
</dbReference>
<dbReference type="InterPro" id="IPR028055">
    <property type="entry name" value="YidC/Oxa/ALB_C"/>
</dbReference>
<dbReference type="InterPro" id="IPR038221">
    <property type="entry name" value="YidC_periplasmic_sf"/>
</dbReference>
<dbReference type="InterPro" id="IPR028053">
    <property type="entry name" value="Membr_insert_YidC_N"/>
</dbReference>
<comment type="function">
    <text evidence="13">Required for the insertion and/or proper folding and/or complex formation of integral membrane proteins into the membrane. Involved in integration of membrane proteins that insert both dependently and independently of the Sec translocase complex, as well as at least some lipoproteins. Aids folding of multispanning membrane proteins.</text>
</comment>
<dbReference type="GO" id="GO:0051205">
    <property type="term" value="P:protein insertion into membrane"/>
    <property type="evidence" value="ECO:0007669"/>
    <property type="project" value="TreeGrafter"/>
</dbReference>
<evidence type="ECO:0000256" key="6">
    <source>
        <dbReference type="ARBA" id="ARBA00022692"/>
    </source>
</evidence>
<dbReference type="Pfam" id="PF02096">
    <property type="entry name" value="60KD_IMP"/>
    <property type="match status" value="1"/>
</dbReference>
<accession>S5U062</accession>
<dbReference type="NCBIfam" id="TIGR03593">
    <property type="entry name" value="yidC_nterm"/>
    <property type="match status" value="1"/>
</dbReference>
<organism evidence="16 17">
    <name type="scientific">Cycloclasticus zancles 78-ME</name>
    <dbReference type="NCBI Taxonomy" id="1198232"/>
    <lineage>
        <taxon>Bacteria</taxon>
        <taxon>Pseudomonadati</taxon>
        <taxon>Pseudomonadota</taxon>
        <taxon>Gammaproteobacteria</taxon>
        <taxon>Thiotrichales</taxon>
        <taxon>Piscirickettsiaceae</taxon>
        <taxon>Cycloclasticus</taxon>
    </lineage>
</organism>
<evidence type="ECO:0000259" key="14">
    <source>
        <dbReference type="Pfam" id="PF02096"/>
    </source>
</evidence>
<dbReference type="GO" id="GO:0015031">
    <property type="term" value="P:protein transport"/>
    <property type="evidence" value="ECO:0007669"/>
    <property type="project" value="UniProtKB-KW"/>
</dbReference>
<keyword evidence="4 13" id="KW-0813">Transport</keyword>
<evidence type="ECO:0000256" key="12">
    <source>
        <dbReference type="ARBA" id="ARBA00033342"/>
    </source>
</evidence>
<dbReference type="InterPro" id="IPR001708">
    <property type="entry name" value="YidC/ALB3/OXA1/COX18"/>
</dbReference>
<comment type="similarity">
    <text evidence="2 13">Belongs to the OXA1/ALB3/YidC family. Type 1 subfamily.</text>
</comment>
<dbReference type="PRINTS" id="PR01900">
    <property type="entry name" value="YIDCPROTEIN"/>
</dbReference>
<keyword evidence="6 13" id="KW-0812">Transmembrane</keyword>
<evidence type="ECO:0000313" key="17">
    <source>
        <dbReference type="Proteomes" id="UP000015380"/>
    </source>
</evidence>
<dbReference type="eggNOG" id="COG0706">
    <property type="taxonomic scope" value="Bacteria"/>
</dbReference>
<dbReference type="KEGG" id="cza:CYCME_2570"/>
<evidence type="ECO:0000256" key="13">
    <source>
        <dbReference type="HAMAP-Rule" id="MF_01810"/>
    </source>
</evidence>
<keyword evidence="10 13" id="KW-0143">Chaperone</keyword>
<reference evidence="16 17" key="1">
    <citation type="submission" date="2013-05" db="EMBL/GenBank/DDBJ databases">
        <title>Between feast and famine: a lifestyle of most important marine PAH-degrading bacterium Cycloclasticus sp. 7ME.</title>
        <authorList>
            <person name="Yakimov M.M."/>
            <person name="Messina E."/>
            <person name="Genovese M."/>
            <person name="Denaro R."/>
            <person name="Crisafi F."/>
            <person name="Russo D."/>
            <person name="Cappello S."/>
            <person name="Santisi S."/>
            <person name="Smedile F."/>
            <person name="Golyshina O.V."/>
            <person name="Tran H."/>
            <person name="Pieper D.H."/>
            <person name="Golyshin P.N."/>
            <person name="Giuliano L."/>
        </authorList>
    </citation>
    <scope>NUCLEOTIDE SEQUENCE [LARGE SCALE GENOMIC DNA]</scope>
    <source>
        <strain evidence="16 17">78-ME</strain>
    </source>
</reference>
<dbReference type="PATRIC" id="fig|1198232.3.peg.2538"/>
<dbReference type="GO" id="GO:0032977">
    <property type="term" value="F:membrane insertase activity"/>
    <property type="evidence" value="ECO:0007669"/>
    <property type="project" value="InterPro"/>
</dbReference>
<keyword evidence="5 13" id="KW-1003">Cell membrane</keyword>
<dbReference type="CDD" id="cd20070">
    <property type="entry name" value="5TM_YidC_Alb3"/>
    <property type="match status" value="1"/>
</dbReference>
<evidence type="ECO:0000256" key="10">
    <source>
        <dbReference type="ARBA" id="ARBA00023186"/>
    </source>
</evidence>
<evidence type="ECO:0000256" key="2">
    <source>
        <dbReference type="ARBA" id="ARBA00010527"/>
    </source>
</evidence>
<sequence length="545" mass="61820">MDNQRTLLFAALAFIAVLIWQAWQKDYVLPQQIQQQVQSEGVNSSADVPNVAKSEPLPTGVNQETEPKDLALKGGVIEVITDVYELKIDKVGGNIVNLYLTQYPDTKGLEETVQLLNNTPSKTFVVESGLIVQNGESPNHHALWSASDSQYVMTDDELRVPLTWKNESGIEVTKTYVFSKGSYKVDVETSIENNGSNSWSAREYLQIKRNDYADKKANSMIYTYTGGVLYTDEDKYQKIDFDDMEDENLSQEATGGWAGMIQHYFGVAWVPEKENNYTYYTKALSAGKYVIGAYSPMTVVEPGQRKTINSVLFAGPKLQEQLKEIAPGLELMVDYGKLTIIAEPIFWLLSFFYDFVGNWGVAIIMVTFTIKALFFKLSEKSYKSMAHMKLVQPRIVALKERYGDDKQQLNKAMMELYKTEKINPLSGCLPILIQIPVFIALYWTLLESVELRQAPFALWIDNLSAADPYFILPVIYGITMFFQQRLNPAPVDPMQKKVMQMLPIMFTGFFAFFPAGLVLYWIVNNLLTIAQQTVIMKRIESGKEK</sequence>
<proteinExistence type="inferred from homology"/>
<evidence type="ECO:0000256" key="8">
    <source>
        <dbReference type="ARBA" id="ARBA00022989"/>
    </source>
</evidence>
<dbReference type="HAMAP" id="MF_01810">
    <property type="entry name" value="YidC_type1"/>
    <property type="match status" value="1"/>
</dbReference>
<dbReference type="HOGENOM" id="CLU_016535_3_0_6"/>
<evidence type="ECO:0000256" key="7">
    <source>
        <dbReference type="ARBA" id="ARBA00022927"/>
    </source>
</evidence>
<dbReference type="Proteomes" id="UP000015380">
    <property type="component" value="Chromosome"/>
</dbReference>
<evidence type="ECO:0000313" key="16">
    <source>
        <dbReference type="EMBL" id="AGS40875.1"/>
    </source>
</evidence>
<dbReference type="EMBL" id="CP005996">
    <property type="protein sequence ID" value="AGS40875.1"/>
    <property type="molecule type" value="Genomic_DNA"/>
</dbReference>
<dbReference type="PRINTS" id="PR00701">
    <property type="entry name" value="60KDINNERMP"/>
</dbReference>
<dbReference type="GO" id="GO:0005886">
    <property type="term" value="C:plasma membrane"/>
    <property type="evidence" value="ECO:0007669"/>
    <property type="project" value="UniProtKB-SubCell"/>
</dbReference>
<dbReference type="NCBIfam" id="TIGR03592">
    <property type="entry name" value="yidC_oxa1_cterm"/>
    <property type="match status" value="1"/>
</dbReference>
<evidence type="ECO:0000256" key="1">
    <source>
        <dbReference type="ARBA" id="ARBA00004429"/>
    </source>
</evidence>
<dbReference type="NCBIfam" id="NF002352">
    <property type="entry name" value="PRK01318.1-3"/>
    <property type="match status" value="1"/>
</dbReference>
<comment type="caution">
    <text evidence="13">Lacks conserved residue(s) required for the propagation of feature annotation.</text>
</comment>
<keyword evidence="7 13" id="KW-0653">Protein transport</keyword>
<gene>
    <name evidence="13" type="primary">yidC</name>
    <name evidence="16" type="ORF">CYCME_2570</name>
</gene>
<dbReference type="AlphaFoldDB" id="S5U062"/>
<evidence type="ECO:0000256" key="5">
    <source>
        <dbReference type="ARBA" id="ARBA00022475"/>
    </source>
</evidence>
<evidence type="ECO:0000256" key="4">
    <source>
        <dbReference type="ARBA" id="ARBA00022448"/>
    </source>
</evidence>
<evidence type="ECO:0000259" key="15">
    <source>
        <dbReference type="Pfam" id="PF14849"/>
    </source>
</evidence>
<keyword evidence="9 13" id="KW-0472">Membrane</keyword>
<dbReference type="InterPro" id="IPR019998">
    <property type="entry name" value="Membr_insert_YidC"/>
</dbReference>
<dbReference type="NCBIfam" id="NF002353">
    <property type="entry name" value="PRK01318.1-4"/>
    <property type="match status" value="1"/>
</dbReference>
<reference evidence="17" key="2">
    <citation type="journal article" date="2016" name="Environ. Microbiol. Rep.">
        <title>Analysis of defence systems and a conjugative IncP-1 plasmid in the marine polyaromatic hydrocarbons-degrading bacterium Cycloclasticus sp. 78-ME.</title>
        <authorList>
            <person name="Yakimov M.M."/>
            <person name="Crisafi F."/>
            <person name="Messina E."/>
            <person name="Smedile F."/>
            <person name="Lopatina A."/>
            <person name="Denaro R."/>
            <person name="Pieper D.H."/>
            <person name="Golyshin P.N."/>
            <person name="Giuliano L."/>
        </authorList>
    </citation>
    <scope>NUCLEOTIDE SEQUENCE [LARGE SCALE GENOMIC DNA]</scope>
    <source>
        <strain evidence="17">78-ME</strain>
    </source>
</reference>
<evidence type="ECO:0000256" key="9">
    <source>
        <dbReference type="ARBA" id="ARBA00023136"/>
    </source>
</evidence>
<feature type="transmembrane region" description="Helical" evidence="13">
    <location>
        <begin position="345"/>
        <end position="375"/>
    </location>
</feature>
<feature type="domain" description="Membrane insertase YidC N-terminal" evidence="15">
    <location>
        <begin position="77"/>
        <end position="348"/>
    </location>
</feature>
<feature type="transmembrane region" description="Helical" evidence="13">
    <location>
        <begin position="502"/>
        <end position="523"/>
    </location>
</feature>
<evidence type="ECO:0000256" key="11">
    <source>
        <dbReference type="ARBA" id="ARBA00033245"/>
    </source>
</evidence>
<keyword evidence="17" id="KW-1185">Reference proteome</keyword>
<feature type="domain" description="Membrane insertase YidC/Oxa/ALB C-terminal" evidence="14">
    <location>
        <begin position="359"/>
        <end position="537"/>
    </location>
</feature>
<dbReference type="PANTHER" id="PTHR12428">
    <property type="entry name" value="OXA1"/>
    <property type="match status" value="1"/>
</dbReference>
<dbReference type="Pfam" id="PF14849">
    <property type="entry name" value="YidC_periplas"/>
    <property type="match status" value="1"/>
</dbReference>
<comment type="subunit">
    <text evidence="13">Interacts with the Sec translocase complex via SecD. Specifically interacts with transmembrane segments of nascent integral membrane proteins during membrane integration.</text>
</comment>
<dbReference type="PANTHER" id="PTHR12428:SF65">
    <property type="entry name" value="CYTOCHROME C OXIDASE ASSEMBLY PROTEIN COX18, MITOCHONDRIAL"/>
    <property type="match status" value="1"/>
</dbReference>
<dbReference type="RefSeq" id="WP_020933233.1">
    <property type="nucleotide sequence ID" value="NC_021917.1"/>
</dbReference>
<dbReference type="InterPro" id="IPR047196">
    <property type="entry name" value="YidC_ALB_C"/>
</dbReference>
<name>S5U062_9GAMM</name>
<dbReference type="CDD" id="cd19961">
    <property type="entry name" value="EcYidC-like_peri"/>
    <property type="match status" value="1"/>
</dbReference>
<protein>
    <recommendedName>
        <fullName evidence="3 13">Membrane protein insertase YidC</fullName>
    </recommendedName>
    <alternativeName>
        <fullName evidence="12 13">Foldase YidC</fullName>
    </alternativeName>
    <alternativeName>
        <fullName evidence="11 13">Membrane integrase YidC</fullName>
    </alternativeName>
    <alternativeName>
        <fullName evidence="13">Membrane protein YidC</fullName>
    </alternativeName>
</protein>